<sequence>MIKTNVKFFHNLSFRTHYQEYLLNAHNVRCQIQLLETQEIYLTLSGDKSNVKTACQTIPNLFELTQEKIYNDENVDRQTIYWSQQIKSDLIIPVIQQIMDNHNIFTLWEKTAMFYGHFKVTYLTHESFKVSEARITEILNKEI</sequence>
<evidence type="ECO:0000313" key="1">
    <source>
        <dbReference type="EMBL" id="CAF5180596.1"/>
    </source>
</evidence>
<name>A0A8S3HD45_9BILA</name>
<comment type="caution">
    <text evidence="1">The sequence shown here is derived from an EMBL/GenBank/DDBJ whole genome shotgun (WGS) entry which is preliminary data.</text>
</comment>
<dbReference type="Proteomes" id="UP000676336">
    <property type="component" value="Unassembled WGS sequence"/>
</dbReference>
<proteinExistence type="predicted"/>
<feature type="non-terminal residue" evidence="1">
    <location>
        <position position="143"/>
    </location>
</feature>
<protein>
    <submittedName>
        <fullName evidence="1">Uncharacterized protein</fullName>
    </submittedName>
</protein>
<dbReference type="AlphaFoldDB" id="A0A8S3HD45"/>
<gene>
    <name evidence="1" type="ORF">SMN809_LOCUS68817</name>
</gene>
<accession>A0A8S3HD45</accession>
<feature type="non-terminal residue" evidence="1">
    <location>
        <position position="1"/>
    </location>
</feature>
<dbReference type="EMBL" id="CAJOBI010318171">
    <property type="protein sequence ID" value="CAF5180596.1"/>
    <property type="molecule type" value="Genomic_DNA"/>
</dbReference>
<reference evidence="1" key="1">
    <citation type="submission" date="2021-02" db="EMBL/GenBank/DDBJ databases">
        <authorList>
            <person name="Nowell W R."/>
        </authorList>
    </citation>
    <scope>NUCLEOTIDE SEQUENCE</scope>
</reference>
<organism evidence="1 2">
    <name type="scientific">Rotaria magnacalcarata</name>
    <dbReference type="NCBI Taxonomy" id="392030"/>
    <lineage>
        <taxon>Eukaryota</taxon>
        <taxon>Metazoa</taxon>
        <taxon>Spiralia</taxon>
        <taxon>Gnathifera</taxon>
        <taxon>Rotifera</taxon>
        <taxon>Eurotatoria</taxon>
        <taxon>Bdelloidea</taxon>
        <taxon>Philodinida</taxon>
        <taxon>Philodinidae</taxon>
        <taxon>Rotaria</taxon>
    </lineage>
</organism>
<evidence type="ECO:0000313" key="2">
    <source>
        <dbReference type="Proteomes" id="UP000676336"/>
    </source>
</evidence>